<feature type="domain" description="NADH:quinone oxidoreductase/Mrp antiporter transmembrane" evidence="19">
    <location>
        <begin position="24"/>
        <end position="283"/>
    </location>
</feature>
<evidence type="ECO:0000256" key="4">
    <source>
        <dbReference type="ARBA" id="ARBA00012944"/>
    </source>
</evidence>
<keyword evidence="16 18" id="KW-0472">Membrane</keyword>
<feature type="transmembrane region" description="Helical" evidence="18">
    <location>
        <begin position="314"/>
        <end position="336"/>
    </location>
</feature>
<feature type="transmembrane region" description="Helical" evidence="18">
    <location>
        <begin position="146"/>
        <end position="166"/>
    </location>
</feature>
<protein>
    <recommendedName>
        <fullName evidence="5 18">NADH-ubiquinone oxidoreductase chain 2</fullName>
        <ecNumber evidence="4 18">7.1.1.2</ecNumber>
    </recommendedName>
</protein>
<evidence type="ECO:0000256" key="11">
    <source>
        <dbReference type="ARBA" id="ARBA00022982"/>
    </source>
</evidence>
<comment type="function">
    <text evidence="18">Core subunit of the mitochondrial membrane respiratory chain NADH dehydrogenase (Complex I) which catalyzes electron transfer from NADH through the respiratory chain, using ubiquinone as an electron acceptor. Essential for the catalytic activity and assembly of complex I.</text>
</comment>
<keyword evidence="6" id="KW-0813">Transport</keyword>
<accession>A0A0A7E9I2</accession>
<dbReference type="PANTHER" id="PTHR46552">
    <property type="entry name" value="NADH-UBIQUINONE OXIDOREDUCTASE CHAIN 2"/>
    <property type="match status" value="1"/>
</dbReference>
<evidence type="ECO:0000256" key="7">
    <source>
        <dbReference type="ARBA" id="ARBA00022660"/>
    </source>
</evidence>
<evidence type="ECO:0000256" key="5">
    <source>
        <dbReference type="ARBA" id="ARBA00021008"/>
    </source>
</evidence>
<geneLocation type="mitochondrion" evidence="21"/>
<keyword evidence="13 18" id="KW-0520">NAD</keyword>
<evidence type="ECO:0000259" key="20">
    <source>
        <dbReference type="Pfam" id="PF06444"/>
    </source>
</evidence>
<dbReference type="InterPro" id="IPR001750">
    <property type="entry name" value="ND/Mrp_TM"/>
</dbReference>
<evidence type="ECO:0000256" key="14">
    <source>
        <dbReference type="ARBA" id="ARBA00023075"/>
    </source>
</evidence>
<dbReference type="InterPro" id="IPR010933">
    <property type="entry name" value="NADH_DH_su2_C"/>
</dbReference>
<feature type="transmembrane region" description="Helical" evidence="18">
    <location>
        <begin position="93"/>
        <end position="112"/>
    </location>
</feature>
<keyword evidence="8 18" id="KW-0812">Transmembrane</keyword>
<keyword evidence="14 18" id="KW-0830">Ubiquinone</keyword>
<feature type="transmembrane region" description="Helical" evidence="18">
    <location>
        <begin position="236"/>
        <end position="256"/>
    </location>
</feature>
<name>A0A0A7E9I2_9NEOP</name>
<gene>
    <name evidence="21" type="primary">nad2</name>
</gene>
<dbReference type="PANTHER" id="PTHR46552:SF1">
    <property type="entry name" value="NADH-UBIQUINONE OXIDOREDUCTASE CHAIN 2"/>
    <property type="match status" value="1"/>
</dbReference>
<evidence type="ECO:0000256" key="1">
    <source>
        <dbReference type="ARBA" id="ARBA00003257"/>
    </source>
</evidence>
<dbReference type="GO" id="GO:0006120">
    <property type="term" value="P:mitochondrial electron transport, NADH to ubiquinone"/>
    <property type="evidence" value="ECO:0007669"/>
    <property type="project" value="InterPro"/>
</dbReference>
<dbReference type="EC" id="7.1.1.2" evidence="4 18"/>
<dbReference type="InterPro" id="IPR050175">
    <property type="entry name" value="Complex_I_Subunit_2"/>
</dbReference>
<evidence type="ECO:0000256" key="8">
    <source>
        <dbReference type="ARBA" id="ARBA00022692"/>
    </source>
</evidence>
<sequence length="339" mass="38256">MPNTPTKILLLTTLVGGILISISSNSWLGAWMGLEINLMSFIPLMSSQSNIYTTEASLKYFLVQALASSSLLFLVMMKTLMNHMIITSNLHSYALMTPLLMKMGAAPLHWWFPSVMEGLSWNNCLMMMTLQKMAPMMLTSYLMKTTLPTMLIILTSVITGALGGLNQTSLRKILTYSSINHTGWMLVAMLGSNKMWLMYFMIYSLLTSTVTMIAKSHNISFVNQTMTMNKSIVLKFILFTTLLSLGGLPPFIGFLPKWTVIQLMINNNLSFMMTVMVVTSLITLYFYLRICYSSFIVLYEEVKWNIWSDMKNKIIMWSAILSSTSLVGLLVCTLTININ</sequence>
<keyword evidence="15 18" id="KW-0496">Mitochondrion</keyword>
<keyword evidence="10 18" id="KW-1278">Translocase</keyword>
<comment type="catalytic activity">
    <reaction evidence="17 18">
        <text>a ubiquinone + NADH + 5 H(+)(in) = a ubiquinol + NAD(+) + 4 H(+)(out)</text>
        <dbReference type="Rhea" id="RHEA:29091"/>
        <dbReference type="Rhea" id="RHEA-COMP:9565"/>
        <dbReference type="Rhea" id="RHEA-COMP:9566"/>
        <dbReference type="ChEBI" id="CHEBI:15378"/>
        <dbReference type="ChEBI" id="CHEBI:16389"/>
        <dbReference type="ChEBI" id="CHEBI:17976"/>
        <dbReference type="ChEBI" id="CHEBI:57540"/>
        <dbReference type="ChEBI" id="CHEBI:57945"/>
        <dbReference type="EC" id="7.1.1.2"/>
    </reaction>
</comment>
<comment type="similarity">
    <text evidence="3 18">Belongs to the complex I subunit 2 family.</text>
</comment>
<dbReference type="PRINTS" id="PR01436">
    <property type="entry name" value="NADHDHGNASE2"/>
</dbReference>
<dbReference type="InterPro" id="IPR003917">
    <property type="entry name" value="NADH_UbQ_OxRdtase_chain2"/>
</dbReference>
<evidence type="ECO:0000256" key="13">
    <source>
        <dbReference type="ARBA" id="ARBA00023027"/>
    </source>
</evidence>
<dbReference type="EMBL" id="KP026300">
    <property type="protein sequence ID" value="AIY62140.1"/>
    <property type="molecule type" value="Genomic_DNA"/>
</dbReference>
<evidence type="ECO:0000256" key="10">
    <source>
        <dbReference type="ARBA" id="ARBA00022967"/>
    </source>
</evidence>
<dbReference type="AlphaFoldDB" id="A0A0A7E9I2"/>
<keyword evidence="7 18" id="KW-0679">Respiratory chain</keyword>
<comment type="function">
    <text evidence="1">Core subunit of the mitochondrial membrane respiratory chain NADH dehydrogenase (Complex I) that is believed to belong to the minimal assembly required for catalysis. Complex I functions in the transfer of electrons from NADH to the respiratory chain. The immediate electron acceptor for the enzyme is believed to be ubiquinone.</text>
</comment>
<evidence type="ECO:0000256" key="2">
    <source>
        <dbReference type="ARBA" id="ARBA00004448"/>
    </source>
</evidence>
<dbReference type="Pfam" id="PF06444">
    <property type="entry name" value="NADH_dehy_S2_C"/>
    <property type="match status" value="1"/>
</dbReference>
<evidence type="ECO:0000256" key="15">
    <source>
        <dbReference type="ARBA" id="ARBA00023128"/>
    </source>
</evidence>
<dbReference type="Pfam" id="PF00361">
    <property type="entry name" value="Proton_antipo_M"/>
    <property type="match status" value="1"/>
</dbReference>
<dbReference type="GO" id="GO:0008137">
    <property type="term" value="F:NADH dehydrogenase (ubiquinone) activity"/>
    <property type="evidence" value="ECO:0007669"/>
    <property type="project" value="UniProtKB-EC"/>
</dbReference>
<evidence type="ECO:0000256" key="9">
    <source>
        <dbReference type="ARBA" id="ARBA00022792"/>
    </source>
</evidence>
<evidence type="ECO:0000256" key="3">
    <source>
        <dbReference type="ARBA" id="ARBA00007012"/>
    </source>
</evidence>
<dbReference type="GO" id="GO:0005743">
    <property type="term" value="C:mitochondrial inner membrane"/>
    <property type="evidence" value="ECO:0007669"/>
    <property type="project" value="UniProtKB-SubCell"/>
</dbReference>
<evidence type="ECO:0000256" key="16">
    <source>
        <dbReference type="ARBA" id="ARBA00023136"/>
    </source>
</evidence>
<reference evidence="21" key="1">
    <citation type="submission" date="2014-10" db="EMBL/GenBank/DDBJ databases">
        <title>The evolutionary history of termites as inferred from 66 mitochondrial genomes.</title>
        <authorList>
            <person name="Bourguignon T."/>
            <person name="Lo N."/>
            <person name="Cameron S.L."/>
            <person name="Sobotnik J."/>
            <person name="Hayashi Y."/>
            <person name="Shigenobu S."/>
            <person name="Watanabe D."/>
            <person name="Roisin Y."/>
            <person name="Miura T."/>
            <person name="Evans T.A."/>
        </authorList>
    </citation>
    <scope>NUCLEOTIDE SEQUENCE</scope>
</reference>
<feature type="domain" description="NADH dehydrogenase subunit 2 C-terminal" evidence="20">
    <location>
        <begin position="284"/>
        <end position="334"/>
    </location>
</feature>
<proteinExistence type="inferred from homology"/>
<keyword evidence="9 18" id="KW-0999">Mitochondrion inner membrane</keyword>
<keyword evidence="11 18" id="KW-0249">Electron transport</keyword>
<organism evidence="21">
    <name type="scientific">Glyptotermes sp. C TB-2014</name>
    <dbReference type="NCBI Taxonomy" id="1576353"/>
    <lineage>
        <taxon>Eukaryota</taxon>
        <taxon>Metazoa</taxon>
        <taxon>Ecdysozoa</taxon>
        <taxon>Arthropoda</taxon>
        <taxon>Hexapoda</taxon>
        <taxon>Insecta</taxon>
        <taxon>Pterygota</taxon>
        <taxon>Neoptera</taxon>
        <taxon>Polyneoptera</taxon>
        <taxon>Dictyoptera</taxon>
        <taxon>Blattodea</taxon>
        <taxon>Blattoidea</taxon>
        <taxon>Termitoidae</taxon>
        <taxon>Kalotermitidae</taxon>
        <taxon>Glyptotermitinae</taxon>
        <taxon>Glyptotermes</taxon>
    </lineage>
</organism>
<evidence type="ECO:0000256" key="18">
    <source>
        <dbReference type="RuleBase" id="RU003403"/>
    </source>
</evidence>
<evidence type="ECO:0000256" key="17">
    <source>
        <dbReference type="ARBA" id="ARBA00049551"/>
    </source>
</evidence>
<evidence type="ECO:0000259" key="19">
    <source>
        <dbReference type="Pfam" id="PF00361"/>
    </source>
</evidence>
<evidence type="ECO:0000256" key="6">
    <source>
        <dbReference type="ARBA" id="ARBA00022448"/>
    </source>
</evidence>
<feature type="transmembrane region" description="Helical" evidence="18">
    <location>
        <begin position="60"/>
        <end position="81"/>
    </location>
</feature>
<comment type="subcellular location">
    <subcellularLocation>
        <location evidence="2 18">Mitochondrion inner membrane</location>
        <topology evidence="2 18">Multi-pass membrane protein</topology>
    </subcellularLocation>
</comment>
<keyword evidence="12 18" id="KW-1133">Transmembrane helix</keyword>
<feature type="transmembrane region" description="Helical" evidence="18">
    <location>
        <begin position="173"/>
        <end position="190"/>
    </location>
</feature>
<evidence type="ECO:0000313" key="21">
    <source>
        <dbReference type="EMBL" id="AIY62140.1"/>
    </source>
</evidence>
<evidence type="ECO:0000256" key="12">
    <source>
        <dbReference type="ARBA" id="ARBA00022989"/>
    </source>
</evidence>
<feature type="transmembrane region" description="Helical" evidence="18">
    <location>
        <begin position="196"/>
        <end position="215"/>
    </location>
</feature>
<feature type="transmembrane region" description="Helical" evidence="18">
    <location>
        <begin position="268"/>
        <end position="288"/>
    </location>
</feature>